<dbReference type="PANTHER" id="PTHR33204:SF29">
    <property type="entry name" value="TRANSCRIPTIONAL REGULATOR"/>
    <property type="match status" value="1"/>
</dbReference>
<proteinExistence type="predicted"/>
<evidence type="ECO:0000259" key="4">
    <source>
        <dbReference type="PROSITE" id="PS51118"/>
    </source>
</evidence>
<evidence type="ECO:0000256" key="1">
    <source>
        <dbReference type="ARBA" id="ARBA00023015"/>
    </source>
</evidence>
<dbReference type="Proteomes" id="UP000628448">
    <property type="component" value="Unassembled WGS sequence"/>
</dbReference>
<keyword evidence="3" id="KW-0804">Transcription</keyword>
<dbReference type="GO" id="GO:0003677">
    <property type="term" value="F:DNA binding"/>
    <property type="evidence" value="ECO:0007669"/>
    <property type="project" value="UniProtKB-KW"/>
</dbReference>
<dbReference type="InterPro" id="IPR036388">
    <property type="entry name" value="WH-like_DNA-bd_sf"/>
</dbReference>
<accession>A0A931E7B1</accession>
<dbReference type="Pfam" id="PF01638">
    <property type="entry name" value="HxlR"/>
    <property type="match status" value="1"/>
</dbReference>
<dbReference type="Gene3D" id="1.10.10.10">
    <property type="entry name" value="Winged helix-like DNA-binding domain superfamily/Winged helix DNA-binding domain"/>
    <property type="match status" value="1"/>
</dbReference>
<protein>
    <submittedName>
        <fullName evidence="5">Helix-turn-helix transcriptional regulator</fullName>
    </submittedName>
</protein>
<keyword evidence="6" id="KW-1185">Reference proteome</keyword>
<evidence type="ECO:0000313" key="5">
    <source>
        <dbReference type="EMBL" id="MBG9377507.1"/>
    </source>
</evidence>
<keyword evidence="2" id="KW-0238">DNA-binding</keyword>
<comment type="caution">
    <text evidence="5">The sequence shown here is derived from an EMBL/GenBank/DDBJ whole genome shotgun (WGS) entry which is preliminary data.</text>
</comment>
<dbReference type="InterPro" id="IPR036390">
    <property type="entry name" value="WH_DNA-bd_sf"/>
</dbReference>
<organism evidence="5 6">
    <name type="scientific">Panacibacter microcysteis</name>
    <dbReference type="NCBI Taxonomy" id="2793269"/>
    <lineage>
        <taxon>Bacteria</taxon>
        <taxon>Pseudomonadati</taxon>
        <taxon>Bacteroidota</taxon>
        <taxon>Chitinophagia</taxon>
        <taxon>Chitinophagales</taxon>
        <taxon>Chitinophagaceae</taxon>
        <taxon>Panacibacter</taxon>
    </lineage>
</organism>
<gene>
    <name evidence="5" type="ORF">I5907_14785</name>
</gene>
<dbReference type="PANTHER" id="PTHR33204">
    <property type="entry name" value="TRANSCRIPTIONAL REGULATOR, MARR FAMILY"/>
    <property type="match status" value="1"/>
</dbReference>
<dbReference type="InterPro" id="IPR002577">
    <property type="entry name" value="HTH_HxlR"/>
</dbReference>
<evidence type="ECO:0000256" key="3">
    <source>
        <dbReference type="ARBA" id="ARBA00023163"/>
    </source>
</evidence>
<dbReference type="RefSeq" id="WP_196991590.1">
    <property type="nucleotide sequence ID" value="NZ_JADWYR010000002.1"/>
</dbReference>
<evidence type="ECO:0000256" key="2">
    <source>
        <dbReference type="ARBA" id="ARBA00023125"/>
    </source>
</evidence>
<evidence type="ECO:0000313" key="6">
    <source>
        <dbReference type="Proteomes" id="UP000628448"/>
    </source>
</evidence>
<dbReference type="SUPFAM" id="SSF46785">
    <property type="entry name" value="Winged helix' DNA-binding domain"/>
    <property type="match status" value="1"/>
</dbReference>
<dbReference type="EMBL" id="JADWYR010000002">
    <property type="protein sequence ID" value="MBG9377507.1"/>
    <property type="molecule type" value="Genomic_DNA"/>
</dbReference>
<reference evidence="5" key="1">
    <citation type="submission" date="2020-11" db="EMBL/GenBank/DDBJ databases">
        <title>Bacterial whole genome sequence for Panacibacter sp. DH6.</title>
        <authorList>
            <person name="Le V."/>
            <person name="Ko S."/>
            <person name="Ahn C.-Y."/>
            <person name="Oh H.-M."/>
        </authorList>
    </citation>
    <scope>NUCLEOTIDE SEQUENCE</scope>
    <source>
        <strain evidence="5">DH6</strain>
    </source>
</reference>
<name>A0A931E7B1_9BACT</name>
<keyword evidence="1" id="KW-0805">Transcription regulation</keyword>
<feature type="domain" description="HTH hxlR-type" evidence="4">
    <location>
        <begin position="14"/>
        <end position="112"/>
    </location>
</feature>
<dbReference type="AlphaFoldDB" id="A0A931E7B1"/>
<dbReference type="PROSITE" id="PS51118">
    <property type="entry name" value="HTH_HXLR"/>
    <property type="match status" value="1"/>
</dbReference>
<sequence length="115" mass="13141">MNKVDHKDCLGALLPIRDALDAIHGKWKLLIYIAVSNGNNRFREIERSIPGISSKVLAKELKELEEHQLIKRTVYDATPALVEYTVTEYSKSLEVVLQALNTWGTNHRKKIMGKR</sequence>